<dbReference type="Proteomes" id="UP000680750">
    <property type="component" value="Chromosome"/>
</dbReference>
<feature type="transmembrane region" description="Helical" evidence="1">
    <location>
        <begin position="7"/>
        <end position="26"/>
    </location>
</feature>
<dbReference type="RefSeq" id="WP_051801840.1">
    <property type="nucleotide sequence ID" value="NZ_AP023354.1"/>
</dbReference>
<accession>A0A810KVG6</accession>
<proteinExistence type="predicted"/>
<gene>
    <name evidence="2" type="ORF">Asera_02060</name>
</gene>
<protein>
    <submittedName>
        <fullName evidence="2">Uncharacterized protein</fullName>
    </submittedName>
</protein>
<feature type="transmembrane region" description="Helical" evidence="1">
    <location>
        <begin position="46"/>
        <end position="65"/>
    </location>
</feature>
<evidence type="ECO:0000256" key="1">
    <source>
        <dbReference type="SAM" id="Phobius"/>
    </source>
</evidence>
<feature type="transmembrane region" description="Helical" evidence="1">
    <location>
        <begin position="101"/>
        <end position="119"/>
    </location>
</feature>
<dbReference type="KEGG" id="aser:Asera_02060"/>
<organism evidence="2 3">
    <name type="scientific">Actinocatenispora sera</name>
    <dbReference type="NCBI Taxonomy" id="390989"/>
    <lineage>
        <taxon>Bacteria</taxon>
        <taxon>Bacillati</taxon>
        <taxon>Actinomycetota</taxon>
        <taxon>Actinomycetes</taxon>
        <taxon>Micromonosporales</taxon>
        <taxon>Micromonosporaceae</taxon>
        <taxon>Actinocatenispora</taxon>
    </lineage>
</organism>
<evidence type="ECO:0000313" key="3">
    <source>
        <dbReference type="Proteomes" id="UP000680750"/>
    </source>
</evidence>
<keyword evidence="3" id="KW-1185">Reference proteome</keyword>
<dbReference type="EMBL" id="AP023354">
    <property type="protein sequence ID" value="BCJ26098.1"/>
    <property type="molecule type" value="Genomic_DNA"/>
</dbReference>
<sequence>MSSTRQVGVLMVIEAVTFGVAGYLHLNGRIPLGVTTVHGEWLPPATVAEWLIGTLLLAAAVLTALRVPGAGPFTLGALGFGIVGVIVGLSITASGGRTADIVYHVTILAALIATLGLRLRAARQPRPAGIGG</sequence>
<evidence type="ECO:0000313" key="2">
    <source>
        <dbReference type="EMBL" id="BCJ26098.1"/>
    </source>
</evidence>
<keyword evidence="1" id="KW-0812">Transmembrane</keyword>
<name>A0A810KVG6_9ACTN</name>
<keyword evidence="1" id="KW-0472">Membrane</keyword>
<dbReference type="AlphaFoldDB" id="A0A810KVG6"/>
<feature type="transmembrane region" description="Helical" evidence="1">
    <location>
        <begin position="77"/>
        <end position="95"/>
    </location>
</feature>
<reference evidence="2" key="1">
    <citation type="submission" date="2020-08" db="EMBL/GenBank/DDBJ databases">
        <title>Whole genome shotgun sequence of Actinocatenispora sera NBRC 101916.</title>
        <authorList>
            <person name="Komaki H."/>
            <person name="Tamura T."/>
        </authorList>
    </citation>
    <scope>NUCLEOTIDE SEQUENCE</scope>
    <source>
        <strain evidence="2">NBRC 101916</strain>
    </source>
</reference>
<keyword evidence="1" id="KW-1133">Transmembrane helix</keyword>